<proteinExistence type="predicted"/>
<evidence type="ECO:0000313" key="2">
    <source>
        <dbReference type="Proteomes" id="UP000028524"/>
    </source>
</evidence>
<accession>A0A084QV87</accession>
<keyword evidence="2" id="KW-1185">Reference proteome</keyword>
<evidence type="ECO:0000313" key="1">
    <source>
        <dbReference type="EMBL" id="KFA67872.1"/>
    </source>
</evidence>
<dbReference type="InParanoid" id="A0A084QV87"/>
<organism evidence="1 2">
    <name type="scientific">Stachybotrys chlorohalonatus (strain IBT 40285)</name>
    <dbReference type="NCBI Taxonomy" id="1283841"/>
    <lineage>
        <taxon>Eukaryota</taxon>
        <taxon>Fungi</taxon>
        <taxon>Dikarya</taxon>
        <taxon>Ascomycota</taxon>
        <taxon>Pezizomycotina</taxon>
        <taxon>Sordariomycetes</taxon>
        <taxon>Hypocreomycetidae</taxon>
        <taxon>Hypocreales</taxon>
        <taxon>Stachybotryaceae</taxon>
        <taxon>Stachybotrys</taxon>
    </lineage>
</organism>
<reference evidence="1 2" key="1">
    <citation type="journal article" date="2014" name="BMC Genomics">
        <title>Comparative genome sequencing reveals chemotype-specific gene clusters in the toxigenic black mold Stachybotrys.</title>
        <authorList>
            <person name="Semeiks J."/>
            <person name="Borek D."/>
            <person name="Otwinowski Z."/>
            <person name="Grishin N.V."/>
        </authorList>
    </citation>
    <scope>NUCLEOTIDE SEQUENCE [LARGE SCALE GENOMIC DNA]</scope>
    <source>
        <strain evidence="1 2">IBT 40285</strain>
    </source>
</reference>
<dbReference type="HOGENOM" id="CLU_3437687_0_0_1"/>
<dbReference type="Proteomes" id="UP000028524">
    <property type="component" value="Unassembled WGS sequence"/>
</dbReference>
<gene>
    <name evidence="1" type="ORF">S40285_10851</name>
</gene>
<name>A0A084QV87_STAC4</name>
<sequence>MRPSLAFLSPP</sequence>
<protein>
    <submittedName>
        <fullName evidence="1">Uncharacterized protein</fullName>
    </submittedName>
</protein>
<dbReference type="EMBL" id="KL660081">
    <property type="protein sequence ID" value="KFA67872.1"/>
    <property type="molecule type" value="Genomic_DNA"/>
</dbReference>